<organism evidence="1 2">
    <name type="scientific">Sphingobium indicum F2</name>
    <dbReference type="NCBI Taxonomy" id="1450518"/>
    <lineage>
        <taxon>Bacteria</taxon>
        <taxon>Pseudomonadati</taxon>
        <taxon>Pseudomonadota</taxon>
        <taxon>Alphaproteobacteria</taxon>
        <taxon>Sphingomonadales</taxon>
        <taxon>Sphingomonadaceae</taxon>
        <taxon>Sphingobium</taxon>
    </lineage>
</organism>
<gene>
    <name evidence="1" type="ORF">AL00_16125</name>
</gene>
<proteinExistence type="predicted"/>
<dbReference type="AlphaFoldDB" id="A0A8E1C1Q2"/>
<evidence type="ECO:0000313" key="1">
    <source>
        <dbReference type="EMBL" id="KER35435.1"/>
    </source>
</evidence>
<dbReference type="RefSeq" id="WP_020820091.1">
    <property type="nucleotide sequence ID" value="NZ_JANF02000074.1"/>
</dbReference>
<dbReference type="Proteomes" id="UP000028135">
    <property type="component" value="Unassembled WGS sequence"/>
</dbReference>
<comment type="caution">
    <text evidence="1">The sequence shown here is derived from an EMBL/GenBank/DDBJ whole genome shotgun (WGS) entry which is preliminary data.</text>
</comment>
<name>A0A8E1C1Q2_9SPHN</name>
<sequence>MASRYWINLATDGTFAASGKLASTPADVDRLLGDELAGASRLVLFFHGGLVSEIDGLASAELINSSVLHGYISL</sequence>
<dbReference type="EMBL" id="JANF02000074">
    <property type="protein sequence ID" value="KER35435.1"/>
    <property type="molecule type" value="Genomic_DNA"/>
</dbReference>
<reference evidence="1 2" key="1">
    <citation type="submission" date="2014-05" db="EMBL/GenBank/DDBJ databases">
        <title>Genome Announcement of Sphingobium lucknowense F2.</title>
        <authorList>
            <person name="Lal R."/>
            <person name="Negi V."/>
            <person name="Lata P."/>
            <person name="Sangwan N."/>
            <person name="Gupta S.K."/>
            <person name="Rao D.L.N."/>
            <person name="Das S."/>
        </authorList>
    </citation>
    <scope>NUCLEOTIDE SEQUENCE [LARGE SCALE GENOMIC DNA]</scope>
    <source>
        <strain evidence="1 2">F2</strain>
    </source>
</reference>
<accession>A0A8E1C1Q2</accession>
<evidence type="ECO:0000313" key="2">
    <source>
        <dbReference type="Proteomes" id="UP000028135"/>
    </source>
</evidence>
<protein>
    <submittedName>
        <fullName evidence="1">Uncharacterized protein</fullName>
    </submittedName>
</protein>